<dbReference type="AlphaFoldDB" id="A0A2S2NC41"/>
<proteinExistence type="predicted"/>
<name>A0A2S2NC41_SCHGA</name>
<reference evidence="1" key="1">
    <citation type="submission" date="2018-04" db="EMBL/GenBank/DDBJ databases">
        <title>Transcriptome of Schizaphis graminum biotype I.</title>
        <authorList>
            <person name="Scully E.D."/>
            <person name="Geib S.M."/>
            <person name="Palmer N.A."/>
            <person name="Koch K."/>
            <person name="Bradshaw J."/>
            <person name="Heng-Moss T."/>
            <person name="Sarath G."/>
        </authorList>
    </citation>
    <scope>NUCLEOTIDE SEQUENCE</scope>
</reference>
<protein>
    <recommendedName>
        <fullName evidence="2">BESS domain-containing protein</fullName>
    </recommendedName>
</protein>
<sequence>MQNKIMDNFEMLLNEDSQSGEYKRRSKRKSQPVTYRELILQDPAWREMIFDVNKSVKDSLANMVSSYSEKKRKLDAGYYDVTERKKILLLAPHLSFLEDMLKKRKPSRPTSNIVHVDDGDTDSENEDTEVFNIVNNNVKNNLLPYTSSQTIKYIKKNDQLCKSFEKNPKEQQTFKTIESQNKNIFNTDEFDDIDHFFKSLSLSIKKLPSKGISEAKLKMLSSFMEIENKYTNQPFTFPK</sequence>
<organism evidence="1">
    <name type="scientific">Schizaphis graminum</name>
    <name type="common">Green bug aphid</name>
    <dbReference type="NCBI Taxonomy" id="13262"/>
    <lineage>
        <taxon>Eukaryota</taxon>
        <taxon>Metazoa</taxon>
        <taxon>Ecdysozoa</taxon>
        <taxon>Arthropoda</taxon>
        <taxon>Hexapoda</taxon>
        <taxon>Insecta</taxon>
        <taxon>Pterygota</taxon>
        <taxon>Neoptera</taxon>
        <taxon>Paraneoptera</taxon>
        <taxon>Hemiptera</taxon>
        <taxon>Sternorrhyncha</taxon>
        <taxon>Aphidomorpha</taxon>
        <taxon>Aphidoidea</taxon>
        <taxon>Aphididae</taxon>
        <taxon>Aphidini</taxon>
        <taxon>Schizaphis</taxon>
    </lineage>
</organism>
<accession>A0A2S2NC41</accession>
<dbReference type="EMBL" id="GGMR01002131">
    <property type="protein sequence ID" value="MBY14750.1"/>
    <property type="molecule type" value="Transcribed_RNA"/>
</dbReference>
<evidence type="ECO:0000313" key="1">
    <source>
        <dbReference type="EMBL" id="MBY14750.1"/>
    </source>
</evidence>
<gene>
    <name evidence="1" type="ORF">g.168894</name>
</gene>
<evidence type="ECO:0008006" key="2">
    <source>
        <dbReference type="Google" id="ProtNLM"/>
    </source>
</evidence>